<dbReference type="PANTHER" id="PTHR43792:SF1">
    <property type="entry name" value="N-ACETYLTRANSFERASE DOMAIN-CONTAINING PROTEIN"/>
    <property type="match status" value="1"/>
</dbReference>
<dbReference type="InterPro" id="IPR051531">
    <property type="entry name" value="N-acetyltransferase"/>
</dbReference>
<proteinExistence type="predicted"/>
<dbReference type="Proteomes" id="UP000199545">
    <property type="component" value="Unassembled WGS sequence"/>
</dbReference>
<keyword evidence="2" id="KW-0808">Transferase</keyword>
<dbReference type="Pfam" id="PF13302">
    <property type="entry name" value="Acetyltransf_3"/>
    <property type="match status" value="1"/>
</dbReference>
<organism evidence="2 3">
    <name type="scientific">Thermoflavimicrobium dichotomicum</name>
    <dbReference type="NCBI Taxonomy" id="46223"/>
    <lineage>
        <taxon>Bacteria</taxon>
        <taxon>Bacillati</taxon>
        <taxon>Bacillota</taxon>
        <taxon>Bacilli</taxon>
        <taxon>Bacillales</taxon>
        <taxon>Thermoactinomycetaceae</taxon>
        <taxon>Thermoflavimicrobium</taxon>
    </lineage>
</organism>
<reference evidence="2 3" key="1">
    <citation type="submission" date="2016-10" db="EMBL/GenBank/DDBJ databases">
        <authorList>
            <person name="de Groot N.N."/>
        </authorList>
    </citation>
    <scope>NUCLEOTIDE SEQUENCE [LARGE SCALE GENOMIC DNA]</scope>
    <source>
        <strain evidence="2 3">DSM 44778</strain>
    </source>
</reference>
<gene>
    <name evidence="2" type="ORF">SAMN05421852_11613</name>
</gene>
<evidence type="ECO:0000259" key="1">
    <source>
        <dbReference type="Pfam" id="PF13302"/>
    </source>
</evidence>
<dbReference type="PANTHER" id="PTHR43792">
    <property type="entry name" value="GNAT FAMILY, PUTATIVE (AFU_ORTHOLOGUE AFUA_3G00765)-RELATED-RELATED"/>
    <property type="match status" value="1"/>
</dbReference>
<dbReference type="OrthoDB" id="162775at2"/>
<keyword evidence="3" id="KW-1185">Reference proteome</keyword>
<dbReference type="Gene3D" id="3.40.630.30">
    <property type="match status" value="1"/>
</dbReference>
<feature type="domain" description="N-acetyltransferase" evidence="1">
    <location>
        <begin position="5"/>
        <end position="139"/>
    </location>
</feature>
<dbReference type="EMBL" id="FORR01000016">
    <property type="protein sequence ID" value="SFJ66175.1"/>
    <property type="molecule type" value="Genomic_DNA"/>
</dbReference>
<dbReference type="RefSeq" id="WP_093231033.1">
    <property type="nucleotide sequence ID" value="NZ_FORR01000016.1"/>
</dbReference>
<dbReference type="STRING" id="46223.SAMN05421852_11613"/>
<accession>A0A1I3T5D7</accession>
<sequence>MATVKLVPHDISYANRMFQLVSAPQVKDALGIRDESVEDTKKFINWIIEEEKKGKQVSRVILNENDELIGVTTLMHINHEKKRCHIGTWIGHDYWGMGYNQASKIAILRIAFEDLGMEHVFAGARKVNIRSQKAQEKLPFIRLNVESLFPDEHEFLEKKEKQPCVLHAFFREDFEKYISSIKKYKL</sequence>
<dbReference type="InterPro" id="IPR016181">
    <property type="entry name" value="Acyl_CoA_acyltransferase"/>
</dbReference>
<dbReference type="SUPFAM" id="SSF55729">
    <property type="entry name" value="Acyl-CoA N-acyltransferases (Nat)"/>
    <property type="match status" value="1"/>
</dbReference>
<protein>
    <submittedName>
        <fullName evidence="2">Protein N-acetyltransferase, RimJ/RimL family</fullName>
    </submittedName>
</protein>
<evidence type="ECO:0000313" key="3">
    <source>
        <dbReference type="Proteomes" id="UP000199545"/>
    </source>
</evidence>
<evidence type="ECO:0000313" key="2">
    <source>
        <dbReference type="EMBL" id="SFJ66175.1"/>
    </source>
</evidence>
<dbReference type="InterPro" id="IPR000182">
    <property type="entry name" value="GNAT_dom"/>
</dbReference>
<dbReference type="GO" id="GO:0016747">
    <property type="term" value="F:acyltransferase activity, transferring groups other than amino-acyl groups"/>
    <property type="evidence" value="ECO:0007669"/>
    <property type="project" value="InterPro"/>
</dbReference>
<dbReference type="AlphaFoldDB" id="A0A1I3T5D7"/>
<name>A0A1I3T5D7_9BACL</name>